<protein>
    <submittedName>
        <fullName evidence="1">Uncharacterized protein</fullName>
    </submittedName>
</protein>
<accession>A0ABW5GI87</accession>
<organism evidence="1 2">
    <name type="scientific">Amycolatopsis samaneae</name>
    <dbReference type="NCBI Taxonomy" id="664691"/>
    <lineage>
        <taxon>Bacteria</taxon>
        <taxon>Bacillati</taxon>
        <taxon>Actinomycetota</taxon>
        <taxon>Actinomycetes</taxon>
        <taxon>Pseudonocardiales</taxon>
        <taxon>Pseudonocardiaceae</taxon>
        <taxon>Amycolatopsis</taxon>
    </lineage>
</organism>
<dbReference type="EMBL" id="JBHUKU010000009">
    <property type="protein sequence ID" value="MFD2460567.1"/>
    <property type="molecule type" value="Genomic_DNA"/>
</dbReference>
<evidence type="ECO:0000313" key="1">
    <source>
        <dbReference type="EMBL" id="MFD2460567.1"/>
    </source>
</evidence>
<proteinExistence type="predicted"/>
<dbReference type="Proteomes" id="UP001597419">
    <property type="component" value="Unassembled WGS sequence"/>
</dbReference>
<reference evidence="2" key="1">
    <citation type="journal article" date="2019" name="Int. J. Syst. Evol. Microbiol.">
        <title>The Global Catalogue of Microorganisms (GCM) 10K type strain sequencing project: providing services to taxonomists for standard genome sequencing and annotation.</title>
        <authorList>
            <consortium name="The Broad Institute Genomics Platform"/>
            <consortium name="The Broad Institute Genome Sequencing Center for Infectious Disease"/>
            <person name="Wu L."/>
            <person name="Ma J."/>
        </authorList>
    </citation>
    <scope>NUCLEOTIDE SEQUENCE [LARGE SCALE GENOMIC DNA]</scope>
    <source>
        <strain evidence="2">CGMCC 4.7643</strain>
    </source>
</reference>
<keyword evidence="2" id="KW-1185">Reference proteome</keyword>
<evidence type="ECO:0000313" key="2">
    <source>
        <dbReference type="Proteomes" id="UP001597419"/>
    </source>
</evidence>
<dbReference type="RefSeq" id="WP_345393732.1">
    <property type="nucleotide sequence ID" value="NZ_BAABHG010000006.1"/>
</dbReference>
<gene>
    <name evidence="1" type="ORF">ACFSYJ_18305</name>
</gene>
<comment type="caution">
    <text evidence="1">The sequence shown here is derived from an EMBL/GenBank/DDBJ whole genome shotgun (WGS) entry which is preliminary data.</text>
</comment>
<sequence length="138" mass="16279">MSLDEDIMIVQNSARMLPPWTPDNQWWLEFSRLTSSGNNEGFSQEYLQEKLKFIISEPNPKRHRTMWTERAKYILMFFDNPRLHRHLDAVQGTWESQVPGGIGRRWSETLCAAAWRIIVHEEPTDPYSNHFTVNDTSD</sequence>
<name>A0ABW5GI87_9PSEU</name>